<dbReference type="AlphaFoldDB" id="A0A5C8USH6"/>
<dbReference type="PANTHER" id="PTHR44591">
    <property type="entry name" value="STRESS RESPONSE REGULATOR PROTEIN 1"/>
    <property type="match status" value="1"/>
</dbReference>
<dbReference type="SUPFAM" id="SSF52172">
    <property type="entry name" value="CheY-like"/>
    <property type="match status" value="1"/>
</dbReference>
<dbReference type="InterPro" id="IPR050595">
    <property type="entry name" value="Bact_response_regulator"/>
</dbReference>
<accession>A0A5C8USH6</accession>
<dbReference type="InterPro" id="IPR001789">
    <property type="entry name" value="Sig_transdc_resp-reg_receiver"/>
</dbReference>
<dbReference type="InterPro" id="IPR011006">
    <property type="entry name" value="CheY-like_superfamily"/>
</dbReference>
<evidence type="ECO:0000313" key="5">
    <source>
        <dbReference type="Proteomes" id="UP000321379"/>
    </source>
</evidence>
<keyword evidence="5" id="KW-1185">Reference proteome</keyword>
<dbReference type="Pfam" id="PF00072">
    <property type="entry name" value="Response_reg"/>
    <property type="match status" value="1"/>
</dbReference>
<reference evidence="4 5" key="1">
    <citation type="submission" date="2019-08" db="EMBL/GenBank/DDBJ databases">
        <title>Bacterial whole genome sequence for Glaciihabitans sp. CHu50b-6-2.</title>
        <authorList>
            <person name="Jin L."/>
        </authorList>
    </citation>
    <scope>NUCLEOTIDE SEQUENCE [LARGE SCALE GENOMIC DNA]</scope>
    <source>
        <strain evidence="4 5">CHu50b-6-2</strain>
    </source>
</reference>
<protein>
    <submittedName>
        <fullName evidence="4">Response regulator</fullName>
    </submittedName>
</protein>
<dbReference type="Gene3D" id="3.40.50.2300">
    <property type="match status" value="1"/>
</dbReference>
<dbReference type="PANTHER" id="PTHR44591:SF3">
    <property type="entry name" value="RESPONSE REGULATORY DOMAIN-CONTAINING PROTEIN"/>
    <property type="match status" value="1"/>
</dbReference>
<organism evidence="4 5">
    <name type="scientific">Lacisediminihabitans profunda</name>
    <dbReference type="NCBI Taxonomy" id="2594790"/>
    <lineage>
        <taxon>Bacteria</taxon>
        <taxon>Bacillati</taxon>
        <taxon>Actinomycetota</taxon>
        <taxon>Actinomycetes</taxon>
        <taxon>Micrococcales</taxon>
        <taxon>Microbacteriaceae</taxon>
        <taxon>Lacisediminihabitans</taxon>
    </lineage>
</organism>
<evidence type="ECO:0000259" key="3">
    <source>
        <dbReference type="PROSITE" id="PS50110"/>
    </source>
</evidence>
<dbReference type="EMBL" id="VRMG01000005">
    <property type="protein sequence ID" value="TXN31272.1"/>
    <property type="molecule type" value="Genomic_DNA"/>
</dbReference>
<feature type="modified residue" description="4-aspartylphosphate" evidence="2">
    <location>
        <position position="61"/>
    </location>
</feature>
<dbReference type="RefSeq" id="WP_147782858.1">
    <property type="nucleotide sequence ID" value="NZ_VRMG01000005.1"/>
</dbReference>
<dbReference type="Proteomes" id="UP000321379">
    <property type="component" value="Unassembled WGS sequence"/>
</dbReference>
<dbReference type="SMART" id="SM00448">
    <property type="entry name" value="REC"/>
    <property type="match status" value="1"/>
</dbReference>
<dbReference type="CDD" id="cd00156">
    <property type="entry name" value="REC"/>
    <property type="match status" value="1"/>
</dbReference>
<evidence type="ECO:0000313" key="4">
    <source>
        <dbReference type="EMBL" id="TXN31272.1"/>
    </source>
</evidence>
<comment type="caution">
    <text evidence="4">The sequence shown here is derived from an EMBL/GenBank/DDBJ whole genome shotgun (WGS) entry which is preliminary data.</text>
</comment>
<evidence type="ECO:0000256" key="2">
    <source>
        <dbReference type="PROSITE-ProRule" id="PRU00169"/>
    </source>
</evidence>
<sequence>MSIPTAIKTRVKVLIVDDSDDQRILLRRYFERAGCDVTVAASAEEAILAYSRSTPDLAVIDLVLPGMNGWDLTERLKEDRPECMIAVSSVLDAAQYPASDAVLPKPFTGAQIRKVLRDLVPKWSAQ</sequence>
<name>A0A5C8USH6_9MICO</name>
<gene>
    <name evidence="4" type="ORF">FVP33_06800</name>
</gene>
<proteinExistence type="predicted"/>
<dbReference type="PROSITE" id="PS50110">
    <property type="entry name" value="RESPONSE_REGULATORY"/>
    <property type="match status" value="1"/>
</dbReference>
<evidence type="ECO:0000256" key="1">
    <source>
        <dbReference type="ARBA" id="ARBA00022553"/>
    </source>
</evidence>
<keyword evidence="1 2" id="KW-0597">Phosphoprotein</keyword>
<feature type="domain" description="Response regulatory" evidence="3">
    <location>
        <begin position="12"/>
        <end position="120"/>
    </location>
</feature>
<dbReference type="GO" id="GO:0000160">
    <property type="term" value="P:phosphorelay signal transduction system"/>
    <property type="evidence" value="ECO:0007669"/>
    <property type="project" value="InterPro"/>
</dbReference>